<evidence type="ECO:0000256" key="6">
    <source>
        <dbReference type="ARBA" id="ARBA00022801"/>
    </source>
</evidence>
<gene>
    <name evidence="16" type="ORF">DFH08DRAFT_1005843</name>
</gene>
<dbReference type="Pfam" id="PF00295">
    <property type="entry name" value="Glyco_hydro_28"/>
    <property type="match status" value="1"/>
</dbReference>
<dbReference type="EMBL" id="JARIHO010000002">
    <property type="protein sequence ID" value="KAJ7367324.1"/>
    <property type="molecule type" value="Genomic_DNA"/>
</dbReference>
<dbReference type="GO" id="GO:0004650">
    <property type="term" value="F:polygalacturonase activity"/>
    <property type="evidence" value="ECO:0007669"/>
    <property type="project" value="InterPro"/>
</dbReference>
<evidence type="ECO:0000256" key="12">
    <source>
        <dbReference type="ARBA" id="ARBA00037278"/>
    </source>
</evidence>
<organism evidence="16 17">
    <name type="scientific">Mycena albidolilacea</name>
    <dbReference type="NCBI Taxonomy" id="1033008"/>
    <lineage>
        <taxon>Eukaryota</taxon>
        <taxon>Fungi</taxon>
        <taxon>Dikarya</taxon>
        <taxon>Basidiomycota</taxon>
        <taxon>Agaricomycotina</taxon>
        <taxon>Agaricomycetes</taxon>
        <taxon>Agaricomycetidae</taxon>
        <taxon>Agaricales</taxon>
        <taxon>Marasmiineae</taxon>
        <taxon>Mycenaceae</taxon>
        <taxon>Mycena</taxon>
    </lineage>
</organism>
<dbReference type="InterPro" id="IPR012334">
    <property type="entry name" value="Pectin_lyas_fold"/>
</dbReference>
<reference evidence="16" key="1">
    <citation type="submission" date="2023-03" db="EMBL/GenBank/DDBJ databases">
        <title>Massive genome expansion in bonnet fungi (Mycena s.s.) driven by repeated elements and novel gene families across ecological guilds.</title>
        <authorList>
            <consortium name="Lawrence Berkeley National Laboratory"/>
            <person name="Harder C.B."/>
            <person name="Miyauchi S."/>
            <person name="Viragh M."/>
            <person name="Kuo A."/>
            <person name="Thoen E."/>
            <person name="Andreopoulos B."/>
            <person name="Lu D."/>
            <person name="Skrede I."/>
            <person name="Drula E."/>
            <person name="Henrissat B."/>
            <person name="Morin E."/>
            <person name="Kohler A."/>
            <person name="Barry K."/>
            <person name="LaButti K."/>
            <person name="Morin E."/>
            <person name="Salamov A."/>
            <person name="Lipzen A."/>
            <person name="Mereny Z."/>
            <person name="Hegedus B."/>
            <person name="Baldrian P."/>
            <person name="Stursova M."/>
            <person name="Weitz H."/>
            <person name="Taylor A."/>
            <person name="Grigoriev I.V."/>
            <person name="Nagy L.G."/>
            <person name="Martin F."/>
            <person name="Kauserud H."/>
        </authorList>
    </citation>
    <scope>NUCLEOTIDE SEQUENCE</scope>
    <source>
        <strain evidence="16">CBHHK002</strain>
    </source>
</reference>
<feature type="chain" id="PRO_5041967294" evidence="15">
    <location>
        <begin position="24"/>
        <end position="427"/>
    </location>
</feature>
<evidence type="ECO:0000256" key="11">
    <source>
        <dbReference type="ARBA" id="ARBA00023326"/>
    </source>
</evidence>
<feature type="active site" evidence="13">
    <location>
        <position position="271"/>
    </location>
</feature>
<keyword evidence="4 15" id="KW-0732">Signal</keyword>
<dbReference type="Gene3D" id="2.160.20.10">
    <property type="entry name" value="Single-stranded right-handed beta-helix, Pectin lyase-like"/>
    <property type="match status" value="1"/>
</dbReference>
<comment type="caution">
    <text evidence="16">The sequence shown here is derived from an EMBL/GenBank/DDBJ whole genome shotgun (WGS) entry which is preliminary data.</text>
</comment>
<comment type="similarity">
    <text evidence="2 14">Belongs to the glycosyl hydrolase 28 family.</text>
</comment>
<name>A0AAD7F3W1_9AGAR</name>
<evidence type="ECO:0000256" key="10">
    <source>
        <dbReference type="ARBA" id="ARBA00023316"/>
    </source>
</evidence>
<dbReference type="InterPro" id="IPR000743">
    <property type="entry name" value="Glyco_hydro_28"/>
</dbReference>
<keyword evidence="5" id="KW-0677">Repeat</keyword>
<dbReference type="Proteomes" id="UP001218218">
    <property type="component" value="Unassembled WGS sequence"/>
</dbReference>
<dbReference type="PROSITE" id="PS00502">
    <property type="entry name" value="POLYGALACTURONASE"/>
    <property type="match status" value="1"/>
</dbReference>
<evidence type="ECO:0000256" key="4">
    <source>
        <dbReference type="ARBA" id="ARBA00022729"/>
    </source>
</evidence>
<dbReference type="GO" id="GO:0071555">
    <property type="term" value="P:cell wall organization"/>
    <property type="evidence" value="ECO:0007669"/>
    <property type="project" value="UniProtKB-KW"/>
</dbReference>
<protein>
    <submittedName>
        <fullName evidence="16">Glycoside hydrolase family 28 protein</fullName>
    </submittedName>
</protein>
<evidence type="ECO:0000256" key="5">
    <source>
        <dbReference type="ARBA" id="ARBA00022737"/>
    </source>
</evidence>
<evidence type="ECO:0000256" key="1">
    <source>
        <dbReference type="ARBA" id="ARBA00004613"/>
    </source>
</evidence>
<keyword evidence="17" id="KW-1185">Reference proteome</keyword>
<evidence type="ECO:0000256" key="3">
    <source>
        <dbReference type="ARBA" id="ARBA00022525"/>
    </source>
</evidence>
<evidence type="ECO:0000256" key="2">
    <source>
        <dbReference type="ARBA" id="ARBA00008834"/>
    </source>
</evidence>
<keyword evidence="8" id="KW-0119">Carbohydrate metabolism</keyword>
<keyword evidence="11" id="KW-0624">Polysaccharide degradation</keyword>
<evidence type="ECO:0000256" key="9">
    <source>
        <dbReference type="ARBA" id="ARBA00023295"/>
    </source>
</evidence>
<evidence type="ECO:0000256" key="8">
    <source>
        <dbReference type="ARBA" id="ARBA00023277"/>
    </source>
</evidence>
<proteinExistence type="inferred from homology"/>
<evidence type="ECO:0000256" key="14">
    <source>
        <dbReference type="RuleBase" id="RU361169"/>
    </source>
</evidence>
<evidence type="ECO:0000313" key="17">
    <source>
        <dbReference type="Proteomes" id="UP001218218"/>
    </source>
</evidence>
<dbReference type="PANTHER" id="PTHR31736:SF9">
    <property type="entry name" value="ENDO-XYLOGALACTURONAN HYDROLASE A-RELATED"/>
    <property type="match status" value="1"/>
</dbReference>
<evidence type="ECO:0000313" key="16">
    <source>
        <dbReference type="EMBL" id="KAJ7367324.1"/>
    </source>
</evidence>
<dbReference type="AlphaFoldDB" id="A0AAD7F3W1"/>
<keyword evidence="10" id="KW-0961">Cell wall biogenesis/degradation</keyword>
<dbReference type="PANTHER" id="PTHR31736">
    <property type="match status" value="1"/>
</dbReference>
<dbReference type="SUPFAM" id="SSF51126">
    <property type="entry name" value="Pectin lyase-like"/>
    <property type="match status" value="1"/>
</dbReference>
<keyword evidence="6 14" id="KW-0378">Hydrolase</keyword>
<comment type="subcellular location">
    <subcellularLocation>
        <location evidence="1">Secreted</location>
    </subcellularLocation>
</comment>
<dbReference type="GO" id="GO:0005576">
    <property type="term" value="C:extracellular region"/>
    <property type="evidence" value="ECO:0007669"/>
    <property type="project" value="UniProtKB-SubCell"/>
</dbReference>
<evidence type="ECO:0000256" key="15">
    <source>
        <dbReference type="SAM" id="SignalP"/>
    </source>
</evidence>
<dbReference type="GO" id="GO:0000272">
    <property type="term" value="P:polysaccharide catabolic process"/>
    <property type="evidence" value="ECO:0007669"/>
    <property type="project" value="UniProtKB-KW"/>
</dbReference>
<dbReference type="InterPro" id="IPR011050">
    <property type="entry name" value="Pectin_lyase_fold/virulence"/>
</dbReference>
<keyword evidence="3" id="KW-0964">Secreted</keyword>
<evidence type="ECO:0000256" key="13">
    <source>
        <dbReference type="PROSITE-ProRule" id="PRU10052"/>
    </source>
</evidence>
<sequence>MSRPNCFFSAIAIVLALFGVVWAVPTEVSVAKRATCTPVSAGNAGVDDVPAIQAAFQSCGNGGIIVIPAGKTYAIRSTLSFAGCVNCDFQVEGTLKMSEDLTFWNGKSAVISISGIKGAKMHSVTGTGLVDGNGVPYWIGINLFFLYAIIFRLTARNVPEFAADSSYRRPTLVSIAGASNAITISNLRFKNPANVFHSVNGASTNILYDSLRMDATSTATATAKNTDGFDVGASTFVTIRNTTVTNQDDCVALKPGSNFATVTGITCSGSHGLSVGSLGSAAGSRDAVTNAILGPALMINSAKAVGIKLYEGGSAHGIATVSNVTWTDITVQNCDYAIQIQSCYEAANTSNCISNTDSLTGVVFTGFTGTTSTKFSPVVANINCAPGATCDVVVKNFSVKPPSGTAQVQCSNIDDALGLTCSGAASG</sequence>
<evidence type="ECO:0000256" key="7">
    <source>
        <dbReference type="ARBA" id="ARBA00023180"/>
    </source>
</evidence>
<accession>A0AAD7F3W1</accession>
<keyword evidence="7" id="KW-0325">Glycoprotein</keyword>
<comment type="function">
    <text evidence="12">Pectinolytic enzyme involved in the degradation of xylogalacturonan (xga), a galacturonan backbone heavily substituted with xylose, and which is one important component of the hairy regions of pectin. Activity requires a galacturonic acid backbone substituted with xylose.</text>
</comment>
<feature type="signal peptide" evidence="15">
    <location>
        <begin position="1"/>
        <end position="23"/>
    </location>
</feature>
<keyword evidence="9 14" id="KW-0326">Glycosidase</keyword>